<dbReference type="AlphaFoldDB" id="A0A542E4Z9"/>
<accession>A0A542E4Z9</accession>
<feature type="transmembrane region" description="Helical" evidence="8">
    <location>
        <begin position="168"/>
        <end position="187"/>
    </location>
</feature>
<evidence type="ECO:0000313" key="12">
    <source>
        <dbReference type="Proteomes" id="UP000317893"/>
    </source>
</evidence>
<dbReference type="Pfam" id="PF00795">
    <property type="entry name" value="CN_hydrolase"/>
    <property type="match status" value="1"/>
</dbReference>
<evidence type="ECO:0000256" key="4">
    <source>
        <dbReference type="ARBA" id="ARBA00022692"/>
    </source>
</evidence>
<feature type="transmembrane region" description="Helical" evidence="8">
    <location>
        <begin position="492"/>
        <end position="514"/>
    </location>
</feature>
<dbReference type="InterPro" id="IPR045378">
    <property type="entry name" value="LNT_N"/>
</dbReference>
<dbReference type="GO" id="GO:0016410">
    <property type="term" value="F:N-acyltransferase activity"/>
    <property type="evidence" value="ECO:0007669"/>
    <property type="project" value="UniProtKB-UniRule"/>
</dbReference>
<keyword evidence="5 8" id="KW-1133">Transmembrane helix</keyword>
<dbReference type="GO" id="GO:0042158">
    <property type="term" value="P:lipoprotein biosynthetic process"/>
    <property type="evidence" value="ECO:0007669"/>
    <property type="project" value="UniProtKB-UniRule"/>
</dbReference>
<dbReference type="Proteomes" id="UP000317893">
    <property type="component" value="Unassembled WGS sequence"/>
</dbReference>
<evidence type="ECO:0000256" key="6">
    <source>
        <dbReference type="ARBA" id="ARBA00023136"/>
    </source>
</evidence>
<evidence type="ECO:0000256" key="2">
    <source>
        <dbReference type="ARBA" id="ARBA00022475"/>
    </source>
</evidence>
<organism evidence="11 12">
    <name type="scientific">Lapillicoccus jejuensis</name>
    <dbReference type="NCBI Taxonomy" id="402171"/>
    <lineage>
        <taxon>Bacteria</taxon>
        <taxon>Bacillati</taxon>
        <taxon>Actinomycetota</taxon>
        <taxon>Actinomycetes</taxon>
        <taxon>Micrococcales</taxon>
        <taxon>Intrasporangiaceae</taxon>
        <taxon>Lapillicoccus</taxon>
    </lineage>
</organism>
<keyword evidence="4 8" id="KW-0812">Transmembrane</keyword>
<evidence type="ECO:0000256" key="5">
    <source>
        <dbReference type="ARBA" id="ARBA00022989"/>
    </source>
</evidence>
<dbReference type="NCBIfam" id="TIGR00546">
    <property type="entry name" value="lnt"/>
    <property type="match status" value="1"/>
</dbReference>
<feature type="transmembrane region" description="Helical" evidence="8">
    <location>
        <begin position="199"/>
        <end position="221"/>
    </location>
</feature>
<dbReference type="Gene3D" id="3.60.110.10">
    <property type="entry name" value="Carbon-nitrogen hydrolase"/>
    <property type="match status" value="1"/>
</dbReference>
<feature type="transmembrane region" description="Helical" evidence="8">
    <location>
        <begin position="42"/>
        <end position="61"/>
    </location>
</feature>
<dbReference type="EC" id="2.3.1.269" evidence="8"/>
<protein>
    <recommendedName>
        <fullName evidence="8">Apolipoprotein N-acyltransferase</fullName>
        <shortName evidence="8">ALP N-acyltransferase</shortName>
        <ecNumber evidence="8">2.3.1.269</ecNumber>
    </recommendedName>
</protein>
<evidence type="ECO:0000313" key="11">
    <source>
        <dbReference type="EMBL" id="TQJ10356.1"/>
    </source>
</evidence>
<dbReference type="InterPro" id="IPR004563">
    <property type="entry name" value="Apolipo_AcylTrfase"/>
</dbReference>
<feature type="domain" description="CN hydrolase" evidence="10">
    <location>
        <begin position="233"/>
        <end position="486"/>
    </location>
</feature>
<sequence>MPLRVLLALLAGAALSQAFPGRDWWWLAPVGVALLALATRGVRARVGALLGLLAGLVYFLVTLHWSGIYVGDLPWIALSVSQAAFIALLGAAQAALQRGRPTPDPLTPDGARRGPDRVRPLVVALAWTTQELLRDRLPYGGFPWVRLAFSQSGSPFGHLAPLAGAPGITFAVALCGGLLAAAVVRLARRPEQGAPTGRPLLGAVALAGAVVVALAGFVVPLPTDGPTARVMAVQGNVPTAGLDFNAQRRAVLDDHVAATIAGAQQAGQAGDPTPDLVVWPENSSDIDPTRNPDAGAQIQRAIDAVGAPLVVGALLEQPFPNISNASLLYEPGKGIVATYVKQHPVPFAEYIPQRSFFRLFSDKVDLVRSDFAAGKEPVVFRVPSAGGTPIVAGPTICFEVAYDDLVRENVALGANLLLVQTNNATFGYTDESVQQLAISRIRAMELGRSVVHISTVGVSALITPDGTVHQPTSLYTRAVLHGDLPLRSARTVASVVGAWPEYAAGATLLVLLLVRVNRARVGRRPARRTARSGRTGDARPAQ</sequence>
<keyword evidence="6 8" id="KW-0472">Membrane</keyword>
<dbReference type="InterPro" id="IPR003010">
    <property type="entry name" value="C-N_Hydrolase"/>
</dbReference>
<dbReference type="HAMAP" id="MF_01148">
    <property type="entry name" value="Lnt"/>
    <property type="match status" value="1"/>
</dbReference>
<evidence type="ECO:0000259" key="10">
    <source>
        <dbReference type="PROSITE" id="PS50263"/>
    </source>
</evidence>
<comment type="subcellular location">
    <subcellularLocation>
        <location evidence="1 8">Cell membrane</location>
        <topology evidence="1 8">Multi-pass membrane protein</topology>
    </subcellularLocation>
</comment>
<dbReference type="InterPro" id="IPR036526">
    <property type="entry name" value="C-N_Hydrolase_sf"/>
</dbReference>
<keyword evidence="11" id="KW-0449">Lipoprotein</keyword>
<dbReference type="RefSeq" id="WP_141849589.1">
    <property type="nucleotide sequence ID" value="NZ_BAAAPR010000015.1"/>
</dbReference>
<dbReference type="SUPFAM" id="SSF56317">
    <property type="entry name" value="Carbon-nitrogen hydrolase"/>
    <property type="match status" value="1"/>
</dbReference>
<name>A0A542E4Z9_9MICO</name>
<evidence type="ECO:0000256" key="1">
    <source>
        <dbReference type="ARBA" id="ARBA00004651"/>
    </source>
</evidence>
<comment type="caution">
    <text evidence="11">The sequence shown here is derived from an EMBL/GenBank/DDBJ whole genome shotgun (WGS) entry which is preliminary data.</text>
</comment>
<dbReference type="OrthoDB" id="9804277at2"/>
<comment type="similarity">
    <text evidence="8">Belongs to the CN hydrolase family. Apolipoprotein N-acyltransferase subfamily.</text>
</comment>
<feature type="compositionally biased region" description="Low complexity" evidence="9">
    <location>
        <begin position="532"/>
        <end position="542"/>
    </location>
</feature>
<evidence type="ECO:0000256" key="3">
    <source>
        <dbReference type="ARBA" id="ARBA00022679"/>
    </source>
</evidence>
<gene>
    <name evidence="8" type="primary">lnt</name>
    <name evidence="11" type="ORF">FB458_3476</name>
</gene>
<comment type="pathway">
    <text evidence="8">Protein modification; lipoprotein biosynthesis (N-acyl transfer).</text>
</comment>
<evidence type="ECO:0000256" key="8">
    <source>
        <dbReference type="HAMAP-Rule" id="MF_01148"/>
    </source>
</evidence>
<proteinExistence type="inferred from homology"/>
<evidence type="ECO:0000256" key="9">
    <source>
        <dbReference type="SAM" id="MobiDB-lite"/>
    </source>
</evidence>
<dbReference type="CDD" id="cd07571">
    <property type="entry name" value="ALP_N-acyl_transferase"/>
    <property type="match status" value="1"/>
</dbReference>
<feature type="region of interest" description="Disordered" evidence="9">
    <location>
        <begin position="523"/>
        <end position="542"/>
    </location>
</feature>
<dbReference type="EMBL" id="VFMN01000001">
    <property type="protein sequence ID" value="TQJ10356.1"/>
    <property type="molecule type" value="Genomic_DNA"/>
</dbReference>
<comment type="catalytic activity">
    <reaction evidence="8">
        <text>N-terminal S-1,2-diacyl-sn-glyceryl-L-cysteinyl-[lipoprotein] + a glycerophospholipid = N-acyl-S-1,2-diacyl-sn-glyceryl-L-cysteinyl-[lipoprotein] + a 2-acyl-sn-glycero-3-phospholipid + H(+)</text>
        <dbReference type="Rhea" id="RHEA:48228"/>
        <dbReference type="Rhea" id="RHEA-COMP:14681"/>
        <dbReference type="Rhea" id="RHEA-COMP:14684"/>
        <dbReference type="ChEBI" id="CHEBI:15378"/>
        <dbReference type="ChEBI" id="CHEBI:136912"/>
        <dbReference type="ChEBI" id="CHEBI:140656"/>
        <dbReference type="ChEBI" id="CHEBI:140657"/>
        <dbReference type="ChEBI" id="CHEBI:140660"/>
        <dbReference type="EC" id="2.3.1.269"/>
    </reaction>
</comment>
<dbReference type="PANTHER" id="PTHR38686:SF1">
    <property type="entry name" value="APOLIPOPROTEIN N-ACYLTRANSFERASE"/>
    <property type="match status" value="1"/>
</dbReference>
<keyword evidence="12" id="KW-1185">Reference proteome</keyword>
<comment type="caution">
    <text evidence="8">Lacks conserved residue(s) required for the propagation of feature annotation.</text>
</comment>
<reference evidence="11 12" key="1">
    <citation type="submission" date="2019-06" db="EMBL/GenBank/DDBJ databases">
        <title>Sequencing the genomes of 1000 actinobacteria strains.</title>
        <authorList>
            <person name="Klenk H.-P."/>
        </authorList>
    </citation>
    <scope>NUCLEOTIDE SEQUENCE [LARGE SCALE GENOMIC DNA]</scope>
    <source>
        <strain evidence="11 12">DSM 18607</strain>
    </source>
</reference>
<comment type="function">
    <text evidence="8">Catalyzes the phospholipid dependent N-acylation of the N-terminal cysteine of apolipoprotein, the last step in lipoprotein maturation.</text>
</comment>
<evidence type="ECO:0000256" key="7">
    <source>
        <dbReference type="ARBA" id="ARBA00023315"/>
    </source>
</evidence>
<dbReference type="UniPathway" id="UPA00666"/>
<dbReference type="PROSITE" id="PS50263">
    <property type="entry name" value="CN_HYDROLASE"/>
    <property type="match status" value="1"/>
</dbReference>
<keyword evidence="2 8" id="KW-1003">Cell membrane</keyword>
<dbReference type="Pfam" id="PF20154">
    <property type="entry name" value="LNT_N"/>
    <property type="match status" value="1"/>
</dbReference>
<dbReference type="GO" id="GO:0005886">
    <property type="term" value="C:plasma membrane"/>
    <property type="evidence" value="ECO:0007669"/>
    <property type="project" value="UniProtKB-SubCell"/>
</dbReference>
<keyword evidence="3 8" id="KW-0808">Transferase</keyword>
<dbReference type="PANTHER" id="PTHR38686">
    <property type="entry name" value="APOLIPOPROTEIN N-ACYLTRANSFERASE"/>
    <property type="match status" value="1"/>
</dbReference>
<keyword evidence="7 8" id="KW-0012">Acyltransferase</keyword>